<dbReference type="InterPro" id="IPR052353">
    <property type="entry name" value="Benzoxazolinone_Detox_Enz"/>
</dbReference>
<dbReference type="PROSITE" id="PS51340">
    <property type="entry name" value="MOSC"/>
    <property type="match status" value="1"/>
</dbReference>
<dbReference type="Pfam" id="PF03473">
    <property type="entry name" value="MOSC"/>
    <property type="match status" value="1"/>
</dbReference>
<feature type="domain" description="MOSC" evidence="1">
    <location>
        <begin position="28"/>
        <end position="163"/>
    </location>
</feature>
<dbReference type="AlphaFoldDB" id="A0A9X3F9A7"/>
<accession>A0A9X3F9A7</accession>
<dbReference type="RefSeq" id="WP_343335239.1">
    <property type="nucleotide sequence ID" value="NZ_JAPOHD010000065.1"/>
</dbReference>
<comment type="caution">
    <text evidence="2">The sequence shown here is derived from an EMBL/GenBank/DDBJ whole genome shotgun (WGS) entry which is preliminary data.</text>
</comment>
<dbReference type="Proteomes" id="UP001145087">
    <property type="component" value="Unassembled WGS sequence"/>
</dbReference>
<reference evidence="2" key="1">
    <citation type="submission" date="2022-11" db="EMBL/GenBank/DDBJ databases">
        <title>Marilongibacter aestuarii gen. nov., sp. nov., isolated from tidal flat sediment.</title>
        <authorList>
            <person name="Jiayan W."/>
        </authorList>
    </citation>
    <scope>NUCLEOTIDE SEQUENCE</scope>
    <source>
        <strain evidence="2">Z1-6</strain>
    </source>
</reference>
<sequence>MKIISTNIAESKTILWKGREVTTGLFKYPVEHPLFLGNEGVENDHVIDRRYHGGADKACYLYSADHYKYWQNLYPELDLPWGMFGENLTVEGLHEADINIGNIYKIGEAVVQVTQPRQPCFKLEFRFPDKEIVRKFVHAGYPGVYLRILETGKVKAGNKMELIEKKEALSIQKVYELLYTGKFDAAVKQAVNDPFIAESCKKDLLKRWGEWL</sequence>
<keyword evidence="3" id="KW-1185">Reference proteome</keyword>
<organism evidence="2 3">
    <name type="scientific">Draconibacterium aestuarii</name>
    <dbReference type="NCBI Taxonomy" id="2998507"/>
    <lineage>
        <taxon>Bacteria</taxon>
        <taxon>Pseudomonadati</taxon>
        <taxon>Bacteroidota</taxon>
        <taxon>Bacteroidia</taxon>
        <taxon>Marinilabiliales</taxon>
        <taxon>Prolixibacteraceae</taxon>
        <taxon>Draconibacterium</taxon>
    </lineage>
</organism>
<evidence type="ECO:0000313" key="3">
    <source>
        <dbReference type="Proteomes" id="UP001145087"/>
    </source>
</evidence>
<proteinExistence type="predicted"/>
<dbReference type="GO" id="GO:0003824">
    <property type="term" value="F:catalytic activity"/>
    <property type="evidence" value="ECO:0007669"/>
    <property type="project" value="InterPro"/>
</dbReference>
<evidence type="ECO:0000259" key="1">
    <source>
        <dbReference type="PROSITE" id="PS51340"/>
    </source>
</evidence>
<dbReference type="SUPFAM" id="SSF50800">
    <property type="entry name" value="PK beta-barrel domain-like"/>
    <property type="match status" value="1"/>
</dbReference>
<dbReference type="PANTHER" id="PTHR30212:SF2">
    <property type="entry name" value="PROTEIN YIIM"/>
    <property type="match status" value="1"/>
</dbReference>
<evidence type="ECO:0000313" key="2">
    <source>
        <dbReference type="EMBL" id="MCY1722914.1"/>
    </source>
</evidence>
<dbReference type="InterPro" id="IPR005302">
    <property type="entry name" value="MoCF_Sase_C"/>
</dbReference>
<dbReference type="Gene3D" id="2.40.33.20">
    <property type="entry name" value="PK beta-barrel domain-like"/>
    <property type="match status" value="1"/>
</dbReference>
<dbReference type="InterPro" id="IPR011037">
    <property type="entry name" value="Pyrv_Knase-like_insert_dom_sf"/>
</dbReference>
<dbReference type="GO" id="GO:0030151">
    <property type="term" value="F:molybdenum ion binding"/>
    <property type="evidence" value="ECO:0007669"/>
    <property type="project" value="InterPro"/>
</dbReference>
<dbReference type="EMBL" id="JAPOHD010000065">
    <property type="protein sequence ID" value="MCY1722914.1"/>
    <property type="molecule type" value="Genomic_DNA"/>
</dbReference>
<dbReference type="GO" id="GO:0030170">
    <property type="term" value="F:pyridoxal phosphate binding"/>
    <property type="evidence" value="ECO:0007669"/>
    <property type="project" value="InterPro"/>
</dbReference>
<protein>
    <submittedName>
        <fullName evidence="2">MOSC domain-containing protein</fullName>
    </submittedName>
</protein>
<name>A0A9X3F9A7_9BACT</name>
<dbReference type="PANTHER" id="PTHR30212">
    <property type="entry name" value="PROTEIN YIIM"/>
    <property type="match status" value="1"/>
</dbReference>
<gene>
    <name evidence="2" type="ORF">OU798_21385</name>
</gene>